<gene>
    <name evidence="2" type="ORF">N0F65_002730</name>
</gene>
<evidence type="ECO:0000313" key="2">
    <source>
        <dbReference type="EMBL" id="DBA00487.1"/>
    </source>
</evidence>
<reference evidence="2" key="2">
    <citation type="journal article" date="2023" name="Microbiol Resour">
        <title>Decontamination and Annotation of the Draft Genome Sequence of the Oomycete Lagenidium giganteum ARSEF 373.</title>
        <authorList>
            <person name="Morgan W.R."/>
            <person name="Tartar A."/>
        </authorList>
    </citation>
    <scope>NUCLEOTIDE SEQUENCE</scope>
    <source>
        <strain evidence="2">ARSEF 373</strain>
    </source>
</reference>
<dbReference type="Proteomes" id="UP001146120">
    <property type="component" value="Unassembled WGS sequence"/>
</dbReference>
<proteinExistence type="predicted"/>
<evidence type="ECO:0000313" key="3">
    <source>
        <dbReference type="Proteomes" id="UP001146120"/>
    </source>
</evidence>
<dbReference type="AlphaFoldDB" id="A0AAV2Z1F3"/>
<organism evidence="2 3">
    <name type="scientific">Lagenidium giganteum</name>
    <dbReference type="NCBI Taxonomy" id="4803"/>
    <lineage>
        <taxon>Eukaryota</taxon>
        <taxon>Sar</taxon>
        <taxon>Stramenopiles</taxon>
        <taxon>Oomycota</taxon>
        <taxon>Peronosporomycetes</taxon>
        <taxon>Pythiales</taxon>
        <taxon>Pythiaceae</taxon>
    </lineage>
</organism>
<name>A0AAV2Z1F3_9STRA</name>
<evidence type="ECO:0000259" key="1">
    <source>
        <dbReference type="PROSITE" id="PS50195"/>
    </source>
</evidence>
<sequence length="144" mass="16452">MYVVDVYMHHENTATVGDAAAASTKPDYQRECRFSEFCVLRQRLIETIAQPPLREGTSRRGWCLHCYRLDTLVVCGSFPTRYVAPQLMRVTMIKGMVIKHRQAVITDFLQRLVQSFTGNGPAHRGNICTRFLDSSSIFKDFVFG</sequence>
<feature type="domain" description="PX" evidence="1">
    <location>
        <begin position="1"/>
        <end position="144"/>
    </location>
</feature>
<dbReference type="InterPro" id="IPR001683">
    <property type="entry name" value="PX_dom"/>
</dbReference>
<dbReference type="PROSITE" id="PS50195">
    <property type="entry name" value="PX"/>
    <property type="match status" value="1"/>
</dbReference>
<protein>
    <recommendedName>
        <fullName evidence="1">PX domain-containing protein</fullName>
    </recommendedName>
</protein>
<keyword evidence="3" id="KW-1185">Reference proteome</keyword>
<dbReference type="EMBL" id="DAKRPA010000063">
    <property type="protein sequence ID" value="DBA00487.1"/>
    <property type="molecule type" value="Genomic_DNA"/>
</dbReference>
<comment type="caution">
    <text evidence="2">The sequence shown here is derived from an EMBL/GenBank/DDBJ whole genome shotgun (WGS) entry which is preliminary data.</text>
</comment>
<reference evidence="2" key="1">
    <citation type="submission" date="2022-11" db="EMBL/GenBank/DDBJ databases">
        <authorList>
            <person name="Morgan W.R."/>
            <person name="Tartar A."/>
        </authorList>
    </citation>
    <scope>NUCLEOTIDE SEQUENCE</scope>
    <source>
        <strain evidence="2">ARSEF 373</strain>
    </source>
</reference>
<dbReference type="GO" id="GO:0035091">
    <property type="term" value="F:phosphatidylinositol binding"/>
    <property type="evidence" value="ECO:0007669"/>
    <property type="project" value="InterPro"/>
</dbReference>
<accession>A0AAV2Z1F3</accession>